<feature type="region of interest" description="Disordered" evidence="5">
    <location>
        <begin position="515"/>
        <end position="534"/>
    </location>
</feature>
<feature type="transmembrane region" description="Helical" evidence="6">
    <location>
        <begin position="49"/>
        <end position="75"/>
    </location>
</feature>
<accession>A0A1H3KGG7</accession>
<keyword evidence="2 6" id="KW-0812">Transmembrane</keyword>
<keyword evidence="8" id="KW-1185">Reference proteome</keyword>
<evidence type="ECO:0000256" key="4">
    <source>
        <dbReference type="ARBA" id="ARBA00023136"/>
    </source>
</evidence>
<feature type="transmembrane region" description="Helical" evidence="6">
    <location>
        <begin position="222"/>
        <end position="242"/>
    </location>
</feature>
<sequence>MKDRSAWFAIAASVILFIAAPDSFAGTPGNANVGFYDEILRRFQNAATGWQTVITNAASWLFWTLVLISMVWTFGMMALRKADIGEFFAEFVRFTIFTGFFWWLLINGPNFATSIMQSLSQLGASAGGLPSTPGQLGLTPSGIVDIGFKIFGQIIDNMSFWPNKFHLSLMGGIMGLGILIMLCLIGINMLLLLVSAWFLAYAGIFFLGFGGSRWTSDMAINYYKSVLGLAIQILAMVLLIAIGKTFLDQYYATIQDDIAATNLKSMAALLMACIVLLALTSRIPPLLAGIITGAAIGGGGVGSIVGAGTLAASAGIAGAAVATGSAALAAGSAAAAGGAQAIMAAYSKAAENASSGNSSSNLMSAFSGGGDGDAGGSDEAGTGDTPFAQAAGFGSGSGKSSSGTSSVSTGGGFLSSAAKAGRITADAGGILAKAAGSVAMTKASSIKESAMTRIADTTGGKIASAIKGTGATAIADDNVGAALRARSEFTGNNLGGNAGDSDWIDQTAGFSALSEADQAKASESHASWQAENPEERTFGIEDYVSYVQERQQERNAEAASFINKKA</sequence>
<evidence type="ECO:0000313" key="8">
    <source>
        <dbReference type="Proteomes" id="UP000198640"/>
    </source>
</evidence>
<evidence type="ECO:0000256" key="2">
    <source>
        <dbReference type="ARBA" id="ARBA00022692"/>
    </source>
</evidence>
<dbReference type="Pfam" id="PF04610">
    <property type="entry name" value="TrbL"/>
    <property type="match status" value="1"/>
</dbReference>
<proteinExistence type="predicted"/>
<dbReference type="NCBIfam" id="TIGR02783">
    <property type="entry name" value="TrbL_P"/>
    <property type="match status" value="1"/>
</dbReference>
<dbReference type="GO" id="GO:0030255">
    <property type="term" value="P:protein secretion by the type IV secretion system"/>
    <property type="evidence" value="ECO:0007669"/>
    <property type="project" value="InterPro"/>
</dbReference>
<dbReference type="InterPro" id="IPR014150">
    <property type="entry name" value="Conjugal_tfr_TrbL"/>
</dbReference>
<feature type="transmembrane region" description="Helical" evidence="6">
    <location>
        <begin position="190"/>
        <end position="210"/>
    </location>
</feature>
<dbReference type="Proteomes" id="UP000198640">
    <property type="component" value="Unassembled WGS sequence"/>
</dbReference>
<feature type="transmembrane region" description="Helical" evidence="6">
    <location>
        <begin position="286"/>
        <end position="307"/>
    </location>
</feature>
<feature type="transmembrane region" description="Helical" evidence="6">
    <location>
        <begin position="165"/>
        <end position="185"/>
    </location>
</feature>
<gene>
    <name evidence="7" type="ORF">SAMN05421881_104011</name>
</gene>
<feature type="transmembrane region" description="Helical" evidence="6">
    <location>
        <begin position="87"/>
        <end position="106"/>
    </location>
</feature>
<evidence type="ECO:0000256" key="1">
    <source>
        <dbReference type="ARBA" id="ARBA00004141"/>
    </source>
</evidence>
<feature type="transmembrane region" description="Helical" evidence="6">
    <location>
        <begin position="263"/>
        <end position="280"/>
    </location>
</feature>
<reference evidence="7 8" key="1">
    <citation type="submission" date="2016-10" db="EMBL/GenBank/DDBJ databases">
        <authorList>
            <person name="de Groot N.N."/>
        </authorList>
    </citation>
    <scope>NUCLEOTIDE SEQUENCE [LARGE SCALE GENOMIC DNA]</scope>
    <source>
        <strain evidence="7 8">Nm1</strain>
    </source>
</reference>
<evidence type="ECO:0000256" key="3">
    <source>
        <dbReference type="ARBA" id="ARBA00022989"/>
    </source>
</evidence>
<protein>
    <submittedName>
        <fullName evidence="7">Type IV secretion system protein TrbL</fullName>
    </submittedName>
</protein>
<feature type="region of interest" description="Disordered" evidence="5">
    <location>
        <begin position="368"/>
        <end position="405"/>
    </location>
</feature>
<keyword evidence="4 6" id="KW-0472">Membrane</keyword>
<dbReference type="AlphaFoldDB" id="A0A1H3KGG7"/>
<dbReference type="OrthoDB" id="8525003at2"/>
<comment type="subcellular location">
    <subcellularLocation>
        <location evidence="1">Membrane</location>
        <topology evidence="1">Multi-pass membrane protein</topology>
    </subcellularLocation>
</comment>
<dbReference type="InterPro" id="IPR007688">
    <property type="entry name" value="Conjugal_tfr_TrbL/VirB6"/>
</dbReference>
<organism evidence="7 8">
    <name type="scientific">Nitrosomonas halophila</name>
    <dbReference type="NCBI Taxonomy" id="44576"/>
    <lineage>
        <taxon>Bacteria</taxon>
        <taxon>Pseudomonadati</taxon>
        <taxon>Pseudomonadota</taxon>
        <taxon>Betaproteobacteria</taxon>
        <taxon>Nitrosomonadales</taxon>
        <taxon>Nitrosomonadaceae</taxon>
        <taxon>Nitrosomonas</taxon>
    </lineage>
</organism>
<dbReference type="RefSeq" id="WP_090414662.1">
    <property type="nucleotide sequence ID" value="NZ_FNOY01000040.1"/>
</dbReference>
<name>A0A1H3KGG7_9PROT</name>
<dbReference type="STRING" id="44576.SAMN05421881_104011"/>
<evidence type="ECO:0000313" key="7">
    <source>
        <dbReference type="EMBL" id="SDY51129.1"/>
    </source>
</evidence>
<dbReference type="GO" id="GO:0016020">
    <property type="term" value="C:membrane"/>
    <property type="evidence" value="ECO:0007669"/>
    <property type="project" value="UniProtKB-SubCell"/>
</dbReference>
<evidence type="ECO:0000256" key="6">
    <source>
        <dbReference type="SAM" id="Phobius"/>
    </source>
</evidence>
<dbReference type="EMBL" id="FNOY01000040">
    <property type="protein sequence ID" value="SDY51129.1"/>
    <property type="molecule type" value="Genomic_DNA"/>
</dbReference>
<keyword evidence="3 6" id="KW-1133">Transmembrane helix</keyword>
<evidence type="ECO:0000256" key="5">
    <source>
        <dbReference type="SAM" id="MobiDB-lite"/>
    </source>
</evidence>